<organism evidence="2 3">
    <name type="scientific">Photobacterium leiognathi lrivu.4.1</name>
    <dbReference type="NCBI Taxonomy" id="1248232"/>
    <lineage>
        <taxon>Bacteria</taxon>
        <taxon>Pseudomonadati</taxon>
        <taxon>Pseudomonadota</taxon>
        <taxon>Gammaproteobacteria</taxon>
        <taxon>Vibrionales</taxon>
        <taxon>Vibrionaceae</taxon>
        <taxon>Photobacterium</taxon>
    </lineage>
</organism>
<dbReference type="EMBL" id="DF196819">
    <property type="protein sequence ID" value="GAD30899.1"/>
    <property type="molecule type" value="Genomic_DNA"/>
</dbReference>
<feature type="domain" description="STAS" evidence="1">
    <location>
        <begin position="1"/>
        <end position="105"/>
    </location>
</feature>
<dbReference type="SUPFAM" id="SSF52091">
    <property type="entry name" value="SpoIIaa-like"/>
    <property type="match status" value="1"/>
</dbReference>
<dbReference type="PANTHER" id="PTHR35849">
    <property type="entry name" value="BLR2341 PROTEIN"/>
    <property type="match status" value="1"/>
</dbReference>
<dbReference type="HOGENOM" id="CLU_115403_13_0_6"/>
<sequence>MIMSEDKISWQALGNDQYCLSGCLERDTVPAFWLRRKEWMPDTNKVSLDLGGLSRVDSAGMVMLLHLHQQLSSAGCDFTLLNVPEQLKTLLRLSHVEPILATCMK</sequence>
<dbReference type="RefSeq" id="WP_023933661.1">
    <property type="nucleotide sequence ID" value="NZ_DF196819.1"/>
</dbReference>
<dbReference type="Proteomes" id="UP000030675">
    <property type="component" value="Unassembled WGS sequence"/>
</dbReference>
<dbReference type="Pfam" id="PF13466">
    <property type="entry name" value="STAS_2"/>
    <property type="match status" value="1"/>
</dbReference>
<evidence type="ECO:0000313" key="3">
    <source>
        <dbReference type="Proteomes" id="UP000030675"/>
    </source>
</evidence>
<dbReference type="InterPro" id="IPR002645">
    <property type="entry name" value="STAS_dom"/>
</dbReference>
<dbReference type="InterPro" id="IPR036513">
    <property type="entry name" value="STAS_dom_sf"/>
</dbReference>
<dbReference type="CDD" id="cd07043">
    <property type="entry name" value="STAS_anti-anti-sigma_factors"/>
    <property type="match status" value="1"/>
</dbReference>
<dbReference type="PANTHER" id="PTHR35849:SF1">
    <property type="entry name" value="INTERMEMBRANE PHOSPHOLIPID TRANSPORT SYSTEM BINDING PROTEIN MLAB"/>
    <property type="match status" value="1"/>
</dbReference>
<dbReference type="PROSITE" id="PS50801">
    <property type="entry name" value="STAS"/>
    <property type="match status" value="1"/>
</dbReference>
<evidence type="ECO:0000313" key="2">
    <source>
        <dbReference type="EMBL" id="GAD30899.1"/>
    </source>
</evidence>
<protein>
    <submittedName>
        <fullName evidence="2">NTP-binding protein</fullName>
    </submittedName>
</protein>
<gene>
    <name evidence="2" type="ORF">PLEI_2555</name>
</gene>
<name>A0A0U1P8K3_PHOLE</name>
<dbReference type="InterPro" id="IPR052746">
    <property type="entry name" value="MlaB_ABC_Transporter"/>
</dbReference>
<evidence type="ECO:0000259" key="1">
    <source>
        <dbReference type="PROSITE" id="PS50801"/>
    </source>
</evidence>
<dbReference type="Gene3D" id="3.30.750.24">
    <property type="entry name" value="STAS domain"/>
    <property type="match status" value="1"/>
</dbReference>
<accession>A0A0U1P8K3</accession>
<reference evidence="3" key="1">
    <citation type="submission" date="2012-12" db="EMBL/GenBank/DDBJ databases">
        <title>Genome Sequence of Photobacterium leiognathi lrivu.4.1.</title>
        <authorList>
            <person name="Urbanczyk H."/>
            <person name="Ogura Y."/>
            <person name="Hayashi T."/>
            <person name="Dunlap P.V."/>
        </authorList>
    </citation>
    <scope>NUCLEOTIDE SEQUENCE [LARGE SCALE GENOMIC DNA]</scope>
    <source>
        <strain evidence="3">lrivu.4.1</strain>
    </source>
</reference>
<proteinExistence type="predicted"/>
<dbReference type="AlphaFoldDB" id="A0A0U1P8K3"/>
<dbReference type="eggNOG" id="COG3113">
    <property type="taxonomic scope" value="Bacteria"/>
</dbReference>
<dbReference type="InterPro" id="IPR058548">
    <property type="entry name" value="MlaB-like_STAS"/>
</dbReference>